<dbReference type="VEuPathDB" id="FungiDB:HMPREF1120_02663"/>
<dbReference type="RefSeq" id="XP_009154956.1">
    <property type="nucleotide sequence ID" value="XM_009156708.1"/>
</dbReference>
<proteinExistence type="predicted"/>
<dbReference type="OMA" id="PPFHQEI"/>
<feature type="compositionally biased region" description="Polar residues" evidence="1">
    <location>
        <begin position="390"/>
        <end position="415"/>
    </location>
</feature>
<accession>H6BQ49</accession>
<dbReference type="GeneID" id="20307302"/>
<dbReference type="InParanoid" id="H6BQ49"/>
<keyword evidence="3" id="KW-1185">Reference proteome</keyword>
<feature type="region of interest" description="Disordered" evidence="1">
    <location>
        <begin position="389"/>
        <end position="464"/>
    </location>
</feature>
<dbReference type="STRING" id="858893.H6BQ49"/>
<evidence type="ECO:0000313" key="3">
    <source>
        <dbReference type="Proteomes" id="UP000007304"/>
    </source>
</evidence>
<feature type="compositionally biased region" description="Polar residues" evidence="1">
    <location>
        <begin position="534"/>
        <end position="547"/>
    </location>
</feature>
<dbReference type="Proteomes" id="UP000007304">
    <property type="component" value="Unassembled WGS sequence"/>
</dbReference>
<evidence type="ECO:0000313" key="2">
    <source>
        <dbReference type="EMBL" id="EHY54495.1"/>
    </source>
</evidence>
<organism evidence="2 3">
    <name type="scientific">Exophiala dermatitidis (strain ATCC 34100 / CBS 525.76 / NIH/UT8656)</name>
    <name type="common">Black yeast</name>
    <name type="synonym">Wangiella dermatitidis</name>
    <dbReference type="NCBI Taxonomy" id="858893"/>
    <lineage>
        <taxon>Eukaryota</taxon>
        <taxon>Fungi</taxon>
        <taxon>Dikarya</taxon>
        <taxon>Ascomycota</taxon>
        <taxon>Pezizomycotina</taxon>
        <taxon>Eurotiomycetes</taxon>
        <taxon>Chaetothyriomycetidae</taxon>
        <taxon>Chaetothyriales</taxon>
        <taxon>Herpotrichiellaceae</taxon>
        <taxon>Exophiala</taxon>
    </lineage>
</organism>
<feature type="compositionally biased region" description="Basic and acidic residues" evidence="1">
    <location>
        <begin position="564"/>
        <end position="573"/>
    </location>
</feature>
<evidence type="ECO:0000256" key="1">
    <source>
        <dbReference type="SAM" id="MobiDB-lite"/>
    </source>
</evidence>
<feature type="compositionally biased region" description="Basic and acidic residues" evidence="1">
    <location>
        <begin position="430"/>
        <end position="440"/>
    </location>
</feature>
<feature type="region of interest" description="Disordered" evidence="1">
    <location>
        <begin position="220"/>
        <end position="261"/>
    </location>
</feature>
<feature type="region of interest" description="Disordered" evidence="1">
    <location>
        <begin position="509"/>
        <end position="573"/>
    </location>
</feature>
<reference evidence="2" key="1">
    <citation type="submission" date="2011-07" db="EMBL/GenBank/DDBJ databases">
        <title>The Genome Sequence of Exophiala (Wangiella) dermatitidis NIH/UT8656.</title>
        <authorList>
            <consortium name="The Broad Institute Genome Sequencing Platform"/>
            <person name="Cuomo C."/>
            <person name="Wang Z."/>
            <person name="Hunicke-Smith S."/>
            <person name="Szanislo P.J."/>
            <person name="Earl A."/>
            <person name="Young S.K."/>
            <person name="Zeng Q."/>
            <person name="Gargeya S."/>
            <person name="Fitzgerald M."/>
            <person name="Haas B."/>
            <person name="Abouelleil A."/>
            <person name="Alvarado L."/>
            <person name="Arachchi H.M."/>
            <person name="Berlin A."/>
            <person name="Brown A."/>
            <person name="Chapman S.B."/>
            <person name="Chen Z."/>
            <person name="Dunbar C."/>
            <person name="Freedman E."/>
            <person name="Gearin G."/>
            <person name="Gellesch M."/>
            <person name="Goldberg J."/>
            <person name="Griggs A."/>
            <person name="Gujja S."/>
            <person name="Heiman D."/>
            <person name="Howarth C."/>
            <person name="Larson L."/>
            <person name="Lui A."/>
            <person name="MacDonald P.J.P."/>
            <person name="Montmayeur A."/>
            <person name="Murphy C."/>
            <person name="Neiman D."/>
            <person name="Pearson M."/>
            <person name="Priest M."/>
            <person name="Roberts A."/>
            <person name="Saif S."/>
            <person name="Shea T."/>
            <person name="Shenoy N."/>
            <person name="Sisk P."/>
            <person name="Stolte C."/>
            <person name="Sykes S."/>
            <person name="Wortman J."/>
            <person name="Nusbaum C."/>
            <person name="Birren B."/>
        </authorList>
    </citation>
    <scope>NUCLEOTIDE SEQUENCE</scope>
    <source>
        <strain evidence="2">NIH/UT8656</strain>
    </source>
</reference>
<feature type="region of interest" description="Disordered" evidence="1">
    <location>
        <begin position="289"/>
        <end position="309"/>
    </location>
</feature>
<sequence>MRYQNWDVLLFPGGSRVPIQEFDTKCYGLEQNVGIPVAQPLLDADRIAFESMTVVPTLTSFVASLEHGAPFRVSIHSWDKPKPSAILLNYKMPSESVRFQSRVYLDGGLVAQRMFEGGVWPEVIGDTEQGEPQLRFPAFHKEILQQPHWEPGECLGRIKVVISEGVLREMTPPAPPEPMFDRLRDIIIFSFQHAPQNILEFSNIAWPNAKIFARLSKRPSRPAPIGTRLPPITGYEAHSHSPLRPTNAARSGKPPPSGFDGFQRLLNAQTFSDLQSDPISKAITLGFVEKDSPEHQEPAGKATGSDDPFICPQPISTQQWRLQLRSTSHDVSMPDYTSNKTDNSGACTEMSGASFPRANFLKHMNEANPEEIVQALSPDRQEELLKALRASQSPARGTHAPTNTPRSVSDQSRPQSPHLAARTEPSNVIKVEEVTGRGESNDGQWPRRVGNQEQRRRTYSESSIRSTCALISDRLKHDASPGSPRQWPGKEGAVSFGPLGAKSLSLNIHRQRSNSNASKRKRGSRSPLMKMGKTQGTIQVIMDSSSLGRAPGTGSQGGSPANRRIKEDQVGGE</sequence>
<feature type="compositionally biased region" description="Basic and acidic residues" evidence="1">
    <location>
        <begin position="289"/>
        <end position="298"/>
    </location>
</feature>
<dbReference type="AlphaFoldDB" id="H6BQ49"/>
<dbReference type="eggNOG" id="ENOG502SNQW">
    <property type="taxonomic scope" value="Eukaryota"/>
</dbReference>
<dbReference type="HOGENOM" id="CLU_018143_3_0_1"/>
<dbReference type="OrthoDB" id="5417628at2759"/>
<dbReference type="EMBL" id="JH226131">
    <property type="protein sequence ID" value="EHY54495.1"/>
    <property type="molecule type" value="Genomic_DNA"/>
</dbReference>
<gene>
    <name evidence="2" type="ORF">HMPREF1120_02663</name>
</gene>
<protein>
    <submittedName>
        <fullName evidence="2">Uncharacterized protein</fullName>
    </submittedName>
</protein>
<name>H6BQ49_EXODN</name>